<keyword evidence="3" id="KW-0472">Membrane</keyword>
<evidence type="ECO:0000256" key="1">
    <source>
        <dbReference type="ARBA" id="ARBA00022475"/>
    </source>
</evidence>
<dbReference type="EMBL" id="LQPY01000017">
    <property type="protein sequence ID" value="ORX04817.1"/>
    <property type="molecule type" value="Genomic_DNA"/>
</dbReference>
<evidence type="ECO:0000256" key="6">
    <source>
        <dbReference type="SAM" id="MobiDB-lite"/>
    </source>
</evidence>
<evidence type="ECO:0000313" key="9">
    <source>
        <dbReference type="Proteomes" id="UP000193710"/>
    </source>
</evidence>
<feature type="region of interest" description="Disordered" evidence="6">
    <location>
        <begin position="30"/>
        <end position="50"/>
    </location>
</feature>
<dbReference type="Proteomes" id="UP000028880">
    <property type="component" value="Unassembled WGS sequence"/>
</dbReference>
<evidence type="ECO:0000313" key="7">
    <source>
        <dbReference type="EMBL" id="CDO89443.1"/>
    </source>
</evidence>
<dbReference type="STRING" id="47839.BN973_03819"/>
<keyword evidence="9" id="KW-1185">Reference proteome</keyword>
<dbReference type="eggNOG" id="ENOG50307CA">
    <property type="taxonomic scope" value="Bacteria"/>
</dbReference>
<reference evidence="7" key="2">
    <citation type="submission" date="2014-04" db="EMBL/GenBank/DDBJ databases">
        <authorList>
            <person name="Urmite Genomes U."/>
        </authorList>
    </citation>
    <scope>NUCLEOTIDE SEQUENCE</scope>
    <source>
        <strain evidence="7">DSM 44626</strain>
    </source>
</reference>
<accession>A0A024K1Q5</accession>
<reference evidence="7" key="1">
    <citation type="journal article" date="2014" name="Genome Announc.">
        <title>Draft Genome Sequence of Mycobacterium triplex DSM 44626.</title>
        <authorList>
            <person name="Sassi M."/>
            <person name="Croce O."/>
            <person name="Robert C."/>
            <person name="Raoult D."/>
            <person name="Drancourt M."/>
        </authorList>
    </citation>
    <scope>NUCLEOTIDE SEQUENCE [LARGE SCALE GENOMIC DNA]</scope>
    <source>
        <strain evidence="7">DSM 44626</strain>
    </source>
</reference>
<proteinExistence type="predicted"/>
<keyword evidence="2" id="KW-0732">Signal</keyword>
<dbReference type="Proteomes" id="UP000193710">
    <property type="component" value="Unassembled WGS sequence"/>
</dbReference>
<dbReference type="GO" id="GO:0016020">
    <property type="term" value="C:membrane"/>
    <property type="evidence" value="ECO:0007669"/>
    <property type="project" value="InterPro"/>
</dbReference>
<evidence type="ECO:0000313" key="8">
    <source>
        <dbReference type="EMBL" id="ORX04817.1"/>
    </source>
</evidence>
<keyword evidence="4" id="KW-0564">Palmitate</keyword>
<evidence type="ECO:0000256" key="3">
    <source>
        <dbReference type="ARBA" id="ARBA00023136"/>
    </source>
</evidence>
<evidence type="ECO:0000256" key="2">
    <source>
        <dbReference type="ARBA" id="ARBA00022729"/>
    </source>
</evidence>
<dbReference type="RefSeq" id="WP_036470063.1">
    <property type="nucleotide sequence ID" value="NZ_HG964446.1"/>
</dbReference>
<dbReference type="AlphaFoldDB" id="A0A024K1Q5"/>
<organism evidence="7">
    <name type="scientific">Mycobacterium triplex</name>
    <dbReference type="NCBI Taxonomy" id="47839"/>
    <lineage>
        <taxon>Bacteria</taxon>
        <taxon>Bacillati</taxon>
        <taxon>Actinomycetota</taxon>
        <taxon>Actinomycetes</taxon>
        <taxon>Mycobacteriales</taxon>
        <taxon>Mycobacteriaceae</taxon>
        <taxon>Mycobacterium</taxon>
        <taxon>Mycobacterium simiae complex</taxon>
    </lineage>
</organism>
<evidence type="ECO:0000256" key="5">
    <source>
        <dbReference type="ARBA" id="ARBA00023288"/>
    </source>
</evidence>
<feature type="compositionally biased region" description="Low complexity" evidence="6">
    <location>
        <begin position="36"/>
        <end position="50"/>
    </location>
</feature>
<reference evidence="8 9" key="3">
    <citation type="submission" date="2016-01" db="EMBL/GenBank/DDBJ databases">
        <title>The new phylogeny of the genus Mycobacterium.</title>
        <authorList>
            <person name="Tarcisio F."/>
            <person name="Conor M."/>
            <person name="Antonella G."/>
            <person name="Elisabetta G."/>
            <person name="Giulia F.S."/>
            <person name="Sara T."/>
            <person name="Anna F."/>
            <person name="Clotilde B."/>
            <person name="Roberto B."/>
            <person name="Veronica D.S."/>
            <person name="Fabio R."/>
            <person name="Monica P."/>
            <person name="Olivier J."/>
            <person name="Enrico T."/>
            <person name="Nicola S."/>
        </authorList>
    </citation>
    <scope>NUCLEOTIDE SEQUENCE [LARGE SCALE GENOMIC DNA]</scope>
    <source>
        <strain evidence="8 9">DSM 44626</strain>
    </source>
</reference>
<dbReference type="EMBL" id="HG964446">
    <property type="protein sequence ID" value="CDO89443.1"/>
    <property type="molecule type" value="Genomic_DNA"/>
</dbReference>
<gene>
    <name evidence="8" type="ORF">AWC29_13005</name>
    <name evidence="7" type="ORF">BN973_03819</name>
</gene>
<sequence precursor="true">MKNPDARWRISRRVAGVGVVVLVAGLSACSSNGGKPASPTSSSPAPSNTTVMLDQHSHTITSKVNCISSAAEPHATPPESGDLTTRITVHDDSASLSFALSDEKPPSVDGFSISLKVGNGQYQLPYQPTQSVNQVMVDKDGKSYTITGTGQGTMPGQTGMRQITFGIHVTCP</sequence>
<keyword evidence="1" id="KW-1003">Cell membrane</keyword>
<dbReference type="Pfam" id="PF05481">
    <property type="entry name" value="Myco_19_kDa"/>
    <property type="match status" value="1"/>
</dbReference>
<keyword evidence="5" id="KW-0449">Lipoprotein</keyword>
<dbReference type="InterPro" id="IPR008691">
    <property type="entry name" value="LpqH"/>
</dbReference>
<dbReference type="OrthoDB" id="4625136at2"/>
<evidence type="ECO:0000256" key="4">
    <source>
        <dbReference type="ARBA" id="ARBA00023139"/>
    </source>
</evidence>
<dbReference type="PROSITE" id="PS51257">
    <property type="entry name" value="PROKAR_LIPOPROTEIN"/>
    <property type="match status" value="1"/>
</dbReference>
<protein>
    <submittedName>
        <fullName evidence="7">LppO protein</fullName>
    </submittedName>
</protein>
<name>A0A024K1Q5_9MYCO</name>
<dbReference type="HOGENOM" id="CLU_133759_0_0_11"/>